<dbReference type="InterPro" id="IPR037925">
    <property type="entry name" value="FlgE/F/G-like"/>
</dbReference>
<dbReference type="NCBIfam" id="TIGR03506">
    <property type="entry name" value="FlgEFG_subfam"/>
    <property type="match status" value="1"/>
</dbReference>
<evidence type="ECO:0000313" key="8">
    <source>
        <dbReference type="EMBL" id="MFD1882573.1"/>
    </source>
</evidence>
<comment type="caution">
    <text evidence="8">The sequence shown here is derived from an EMBL/GenBank/DDBJ whole genome shotgun (WGS) entry which is preliminary data.</text>
</comment>
<evidence type="ECO:0000256" key="2">
    <source>
        <dbReference type="ARBA" id="ARBA00009677"/>
    </source>
</evidence>
<keyword evidence="8" id="KW-0969">Cilium</keyword>
<dbReference type="EMBL" id="JBHUEN010000043">
    <property type="protein sequence ID" value="MFD1882573.1"/>
    <property type="molecule type" value="Genomic_DNA"/>
</dbReference>
<dbReference type="PANTHER" id="PTHR30435:SF19">
    <property type="entry name" value="FLAGELLAR BASAL-BODY ROD PROTEIN FLGG"/>
    <property type="match status" value="1"/>
</dbReference>
<dbReference type="NCBIfam" id="NF009332">
    <property type="entry name" value="PRK12690.1"/>
    <property type="match status" value="1"/>
</dbReference>
<dbReference type="Pfam" id="PF06429">
    <property type="entry name" value="Flg_bbr_C"/>
    <property type="match status" value="1"/>
</dbReference>
<keyword evidence="8" id="KW-0282">Flagellum</keyword>
<keyword evidence="9" id="KW-1185">Reference proteome</keyword>
<evidence type="ECO:0000313" key="9">
    <source>
        <dbReference type="Proteomes" id="UP001597213"/>
    </source>
</evidence>
<dbReference type="Pfam" id="PF00460">
    <property type="entry name" value="Flg_bb_rod"/>
    <property type="match status" value="1"/>
</dbReference>
<sequence>MDNAIYAGLTRQSGLMREMRVVANNIANAQTTGFRREGVVFSEYMVSLNAGGDTLSMANARGRLVDLKQGGLSQTNATFDMAIEGDGFFMVETPQGNQLTRAGSFIPSAEGELLTPDGYRVLDEGEAPIQISPEARNIAVAPDGTISANGEPIARIGMFQVADQSAILHQGGTRFSATGAAEPAENARIRQGFVEESNVDPVAEISRMIEVQRAYELGQGFLDSENERIRTAITSLTR</sequence>
<proteinExistence type="inferred from homology"/>
<comment type="subcellular location">
    <subcellularLocation>
        <location evidence="1 4">Bacterial flagellum basal body</location>
    </subcellularLocation>
</comment>
<accession>A0ABW4RAB2</accession>
<name>A0ABW4RAB2_9RHOB</name>
<dbReference type="InterPro" id="IPR001444">
    <property type="entry name" value="Flag_bb_rod_N"/>
</dbReference>
<protein>
    <recommendedName>
        <fullName evidence="4">Flagellar basal-body rod protein FlgF</fullName>
    </recommendedName>
</protein>
<dbReference type="InterPro" id="IPR010930">
    <property type="entry name" value="Flg_bb/hook_C_dom"/>
</dbReference>
<dbReference type="InterPro" id="IPR053967">
    <property type="entry name" value="LlgE_F_G-like_D1"/>
</dbReference>
<feature type="domain" description="Flagellar hook protein FlgE/F/G-like D1" evidence="7">
    <location>
        <begin position="82"/>
        <end position="148"/>
    </location>
</feature>
<dbReference type="SUPFAM" id="SSF117143">
    <property type="entry name" value="Flagellar hook protein flgE"/>
    <property type="match status" value="1"/>
</dbReference>
<keyword evidence="8" id="KW-0966">Cell projection</keyword>
<dbReference type="InterPro" id="IPR012836">
    <property type="entry name" value="FlgF"/>
</dbReference>
<dbReference type="InterPro" id="IPR020013">
    <property type="entry name" value="Flagellar_FlgE/F/G"/>
</dbReference>
<dbReference type="Proteomes" id="UP001597213">
    <property type="component" value="Unassembled WGS sequence"/>
</dbReference>
<dbReference type="PANTHER" id="PTHR30435">
    <property type="entry name" value="FLAGELLAR PROTEIN"/>
    <property type="match status" value="1"/>
</dbReference>
<comment type="subunit">
    <text evidence="4">The basal body constitutes a major portion of the flagellar organelle and consists of five rings (E,L,P,S, and M) mounted on a central rod. The rod consists of about 26 subunits of FlgG in the distal portion, and FlgB, FlgC and FlgF are thought to build up the proximal portion of the rod with about 6 subunits each.</text>
</comment>
<evidence type="ECO:0000259" key="5">
    <source>
        <dbReference type="Pfam" id="PF00460"/>
    </source>
</evidence>
<comment type="similarity">
    <text evidence="2 4">Belongs to the flagella basal body rod proteins family.</text>
</comment>
<evidence type="ECO:0000256" key="1">
    <source>
        <dbReference type="ARBA" id="ARBA00004117"/>
    </source>
</evidence>
<evidence type="ECO:0000259" key="6">
    <source>
        <dbReference type="Pfam" id="PF06429"/>
    </source>
</evidence>
<keyword evidence="3 4" id="KW-0975">Bacterial flagellum</keyword>
<organism evidence="8 9">
    <name type="scientific">Paracoccus pacificus</name>
    <dbReference type="NCBI Taxonomy" id="1463598"/>
    <lineage>
        <taxon>Bacteria</taxon>
        <taxon>Pseudomonadati</taxon>
        <taxon>Pseudomonadota</taxon>
        <taxon>Alphaproteobacteria</taxon>
        <taxon>Rhodobacterales</taxon>
        <taxon>Paracoccaceae</taxon>
        <taxon>Paracoccus</taxon>
    </lineage>
</organism>
<dbReference type="Pfam" id="PF22692">
    <property type="entry name" value="LlgE_F_G_D1"/>
    <property type="match status" value="1"/>
</dbReference>
<feature type="domain" description="Flagellar basal-body/hook protein C-terminal" evidence="6">
    <location>
        <begin position="190"/>
        <end position="233"/>
    </location>
</feature>
<gene>
    <name evidence="8" type="ORF">ACFSCT_12695</name>
</gene>
<evidence type="ECO:0000259" key="7">
    <source>
        <dbReference type="Pfam" id="PF22692"/>
    </source>
</evidence>
<evidence type="ECO:0000256" key="4">
    <source>
        <dbReference type="RuleBase" id="RU362116"/>
    </source>
</evidence>
<reference evidence="9" key="1">
    <citation type="journal article" date="2019" name="Int. J. Syst. Evol. Microbiol.">
        <title>The Global Catalogue of Microorganisms (GCM) 10K type strain sequencing project: providing services to taxonomists for standard genome sequencing and annotation.</title>
        <authorList>
            <consortium name="The Broad Institute Genomics Platform"/>
            <consortium name="The Broad Institute Genome Sequencing Center for Infectious Disease"/>
            <person name="Wu L."/>
            <person name="Ma J."/>
        </authorList>
    </citation>
    <scope>NUCLEOTIDE SEQUENCE [LARGE SCALE GENOMIC DNA]</scope>
    <source>
        <strain evidence="9">CCUG 56029</strain>
    </source>
</reference>
<feature type="domain" description="Flagellar basal body rod protein N-terminal" evidence="5">
    <location>
        <begin position="5"/>
        <end position="35"/>
    </location>
</feature>
<dbReference type="NCBIfam" id="TIGR02490">
    <property type="entry name" value="flgF"/>
    <property type="match status" value="1"/>
</dbReference>
<evidence type="ECO:0000256" key="3">
    <source>
        <dbReference type="ARBA" id="ARBA00023143"/>
    </source>
</evidence>
<dbReference type="RefSeq" id="WP_379143287.1">
    <property type="nucleotide sequence ID" value="NZ_JBHUEN010000043.1"/>
</dbReference>